<reference evidence="3" key="5">
    <citation type="submission" date="2018-04" db="UniProtKB">
        <authorList>
            <consortium name="EnsemblFungi"/>
        </authorList>
    </citation>
    <scope>IDENTIFICATION</scope>
    <source>
        <strain evidence="3">R3-111a-1</strain>
    </source>
</reference>
<dbReference type="GeneID" id="20352218"/>
<reference evidence="4" key="1">
    <citation type="submission" date="2010-07" db="EMBL/GenBank/DDBJ databases">
        <title>The genome sequence of Gaeumannomyces graminis var. tritici strain R3-111a-1.</title>
        <authorList>
            <consortium name="The Broad Institute Genome Sequencing Platform"/>
            <person name="Ma L.-J."/>
            <person name="Dead R."/>
            <person name="Young S."/>
            <person name="Zeng Q."/>
            <person name="Koehrsen M."/>
            <person name="Alvarado L."/>
            <person name="Berlin A."/>
            <person name="Chapman S.B."/>
            <person name="Chen Z."/>
            <person name="Freedman E."/>
            <person name="Gellesch M."/>
            <person name="Goldberg J."/>
            <person name="Griggs A."/>
            <person name="Gujja S."/>
            <person name="Heilman E.R."/>
            <person name="Heiman D."/>
            <person name="Hepburn T."/>
            <person name="Howarth C."/>
            <person name="Jen D."/>
            <person name="Larson L."/>
            <person name="Mehta T."/>
            <person name="Neiman D."/>
            <person name="Pearson M."/>
            <person name="Roberts A."/>
            <person name="Saif S."/>
            <person name="Shea T."/>
            <person name="Shenoy N."/>
            <person name="Sisk P."/>
            <person name="Stolte C."/>
            <person name="Sykes S."/>
            <person name="Walk T."/>
            <person name="White J."/>
            <person name="Yandava C."/>
            <person name="Haas B."/>
            <person name="Nusbaum C."/>
            <person name="Birren B."/>
        </authorList>
    </citation>
    <scope>NUCLEOTIDE SEQUENCE [LARGE SCALE GENOMIC DNA]</scope>
    <source>
        <strain evidence="4">R3-111a-1</strain>
    </source>
</reference>
<name>J3PE37_GAET3</name>
<evidence type="ECO:0000256" key="1">
    <source>
        <dbReference type="SAM" id="MobiDB-lite"/>
    </source>
</evidence>
<evidence type="ECO:0000313" key="4">
    <source>
        <dbReference type="Proteomes" id="UP000006039"/>
    </source>
</evidence>
<feature type="compositionally biased region" description="Polar residues" evidence="1">
    <location>
        <begin position="266"/>
        <end position="285"/>
    </location>
</feature>
<dbReference type="OrthoDB" id="3506470at2759"/>
<reference evidence="2" key="2">
    <citation type="submission" date="2010-07" db="EMBL/GenBank/DDBJ databases">
        <authorList>
            <consortium name="The Broad Institute Genome Sequencing Platform"/>
            <consortium name="Broad Institute Genome Sequencing Center for Infectious Disease"/>
            <person name="Ma L.-J."/>
            <person name="Dead R."/>
            <person name="Young S."/>
            <person name="Zeng Q."/>
            <person name="Koehrsen M."/>
            <person name="Alvarado L."/>
            <person name="Berlin A."/>
            <person name="Chapman S.B."/>
            <person name="Chen Z."/>
            <person name="Freedman E."/>
            <person name="Gellesch M."/>
            <person name="Goldberg J."/>
            <person name="Griggs A."/>
            <person name="Gujja S."/>
            <person name="Heilman E.R."/>
            <person name="Heiman D."/>
            <person name="Hepburn T."/>
            <person name="Howarth C."/>
            <person name="Jen D."/>
            <person name="Larson L."/>
            <person name="Mehta T."/>
            <person name="Neiman D."/>
            <person name="Pearson M."/>
            <person name="Roberts A."/>
            <person name="Saif S."/>
            <person name="Shea T."/>
            <person name="Shenoy N."/>
            <person name="Sisk P."/>
            <person name="Stolte C."/>
            <person name="Sykes S."/>
            <person name="Walk T."/>
            <person name="White J."/>
            <person name="Yandava C."/>
            <person name="Haas B."/>
            <person name="Nusbaum C."/>
            <person name="Birren B."/>
        </authorList>
    </citation>
    <scope>NUCLEOTIDE SEQUENCE</scope>
    <source>
        <strain evidence="2">R3-111a-1</strain>
    </source>
</reference>
<reference evidence="3" key="4">
    <citation type="journal article" date="2015" name="G3 (Bethesda)">
        <title>Genome sequences of three phytopathogenic species of the Magnaporthaceae family of fungi.</title>
        <authorList>
            <person name="Okagaki L.H."/>
            <person name="Nunes C.C."/>
            <person name="Sailsbery J."/>
            <person name="Clay B."/>
            <person name="Brown D."/>
            <person name="John T."/>
            <person name="Oh Y."/>
            <person name="Young N."/>
            <person name="Fitzgerald M."/>
            <person name="Haas B.J."/>
            <person name="Zeng Q."/>
            <person name="Young S."/>
            <person name="Adiconis X."/>
            <person name="Fan L."/>
            <person name="Levin J.Z."/>
            <person name="Mitchell T.K."/>
            <person name="Okubara P.A."/>
            <person name="Farman M.L."/>
            <person name="Kohn L.M."/>
            <person name="Birren B."/>
            <person name="Ma L.-J."/>
            <person name="Dean R.A."/>
        </authorList>
    </citation>
    <scope>NUCLEOTIDE SEQUENCE</scope>
    <source>
        <strain evidence="3">R3-111a-1</strain>
    </source>
</reference>
<feature type="compositionally biased region" description="Basic residues" evidence="1">
    <location>
        <begin position="205"/>
        <end position="216"/>
    </location>
</feature>
<dbReference type="VEuPathDB" id="FungiDB:GGTG_11760"/>
<feature type="region of interest" description="Disordered" evidence="1">
    <location>
        <begin position="591"/>
        <end position="616"/>
    </location>
</feature>
<feature type="region of interest" description="Disordered" evidence="1">
    <location>
        <begin position="733"/>
        <end position="752"/>
    </location>
</feature>
<proteinExistence type="predicted"/>
<dbReference type="Proteomes" id="UP000006039">
    <property type="component" value="Unassembled WGS sequence"/>
</dbReference>
<feature type="compositionally biased region" description="Gly residues" evidence="1">
    <location>
        <begin position="742"/>
        <end position="752"/>
    </location>
</feature>
<feature type="region of interest" description="Disordered" evidence="1">
    <location>
        <begin position="45"/>
        <end position="96"/>
    </location>
</feature>
<feature type="compositionally biased region" description="Basic and acidic residues" evidence="1">
    <location>
        <begin position="60"/>
        <end position="77"/>
    </location>
</feature>
<reference evidence="2" key="3">
    <citation type="submission" date="2010-09" db="EMBL/GenBank/DDBJ databases">
        <title>Annotation of Gaeumannomyces graminis var. tritici R3-111a-1.</title>
        <authorList>
            <consortium name="The Broad Institute Genome Sequencing Platform"/>
            <person name="Ma L.-J."/>
            <person name="Dead R."/>
            <person name="Young S.K."/>
            <person name="Zeng Q."/>
            <person name="Gargeya S."/>
            <person name="Fitzgerald M."/>
            <person name="Haas B."/>
            <person name="Abouelleil A."/>
            <person name="Alvarado L."/>
            <person name="Arachchi H.M."/>
            <person name="Berlin A."/>
            <person name="Brown A."/>
            <person name="Chapman S.B."/>
            <person name="Chen Z."/>
            <person name="Dunbar C."/>
            <person name="Freedman E."/>
            <person name="Gearin G."/>
            <person name="Gellesch M."/>
            <person name="Goldberg J."/>
            <person name="Griggs A."/>
            <person name="Gujja S."/>
            <person name="Heiman D."/>
            <person name="Howarth C."/>
            <person name="Larson L."/>
            <person name="Lui A."/>
            <person name="MacDonald P.J.P."/>
            <person name="Mehta T."/>
            <person name="Montmayeur A."/>
            <person name="Murphy C."/>
            <person name="Neiman D."/>
            <person name="Pearson M."/>
            <person name="Priest M."/>
            <person name="Roberts A."/>
            <person name="Saif S."/>
            <person name="Shea T."/>
            <person name="Shenoy N."/>
            <person name="Sisk P."/>
            <person name="Stolte C."/>
            <person name="Sykes S."/>
            <person name="Yandava C."/>
            <person name="Wortman J."/>
            <person name="Nusbaum C."/>
            <person name="Birren B."/>
        </authorList>
    </citation>
    <scope>NUCLEOTIDE SEQUENCE</scope>
    <source>
        <strain evidence="2">R3-111a-1</strain>
    </source>
</reference>
<dbReference type="AlphaFoldDB" id="J3PE37"/>
<feature type="compositionally biased region" description="Basic residues" evidence="1">
    <location>
        <begin position="459"/>
        <end position="468"/>
    </location>
</feature>
<feature type="region of interest" description="Disordered" evidence="1">
    <location>
        <begin position="654"/>
        <end position="706"/>
    </location>
</feature>
<evidence type="ECO:0000313" key="3">
    <source>
        <dbReference type="EnsemblFungi" id="EJT70737"/>
    </source>
</evidence>
<feature type="region of interest" description="Disordered" evidence="1">
    <location>
        <begin position="261"/>
        <end position="324"/>
    </location>
</feature>
<feature type="compositionally biased region" description="Low complexity" evidence="1">
    <location>
        <begin position="540"/>
        <end position="566"/>
    </location>
</feature>
<sequence length="782" mass="82798">MGCNFPEILAWDLEKSEAIFTFRHMTSGTPSSAVAAVDRDLHYNLHDMTPSSDEPSSPCRPRDLKRVRSSRGLRDLAEESEPELPPPPLSPTALGKRPQLPQLLQQQERPRPRLALVAQADRRPFVDDAEDAVVLPWLSEHGPGSSSSKSWVDLEPDFPDTQGRDSSFGTHVGPVGHAYTPTHAPEPAPSISDVASLVQGGLSVPRRRSSLRHGRSPKPLEDYHFITDGATRPSLDFARSETPRSPLSATFNDRSHYTIALRPRNGGQQVDDQLSSVYNSGSLPASDSGDGEKRSGEYRGSSEASRKTGSKSPKAVRWDGPADADVSLDPTVGMAFASPLRSAPDMGAPAPPIPLPPDVIETLMVSTACFPETMLLCSSLSIETIRAYSRKLRRLNSPENAEARSLLLATPSLSSASLPTCTQSPTWPHKRWRLANILPRKSSVSLGSHHEGSSFQFRHDRHGQHHHALRGDLPTNKKPARTHYQGSLVCPDFARFRTVFPGAADYLCDALYAHIVAYNYIVLLCDAAAAAALANMASAPDQYPRPSFSSSPSSPLRRGSATSSSSSGGGGNDESNRRIPKKAAHLLGLQQGAAGSTATPGRPGTATSAPPGTGTATQASIVRVHATELGIVDLGGTASGAASIASGRHRRTLTMGSGRVGNRLTSKRRGRDGSIASAPPPSRGGAVPNGGGGYSNKAQNGPESEASLRSLRDALGRCVVNLITTIKLTTEGSAPTPVAAGSGAGSGGSSIRGTGGTMRYDGVDPWLVRALCEMVRCCEDVG</sequence>
<gene>
    <name evidence="3" type="primary">20352218</name>
    <name evidence="2" type="ORF">GGTG_11760</name>
</gene>
<dbReference type="eggNOG" id="ENOG502RS63">
    <property type="taxonomic scope" value="Eukaryota"/>
</dbReference>
<feature type="region of interest" description="Disordered" evidence="1">
    <location>
        <begin position="443"/>
        <end position="481"/>
    </location>
</feature>
<protein>
    <submittedName>
        <fullName evidence="2 3">Uncharacterized protein</fullName>
    </submittedName>
</protein>
<dbReference type="HOGENOM" id="CLU_022135_0_0_1"/>
<evidence type="ECO:0000313" key="2">
    <source>
        <dbReference type="EMBL" id="EJT70737.1"/>
    </source>
</evidence>
<keyword evidence="4" id="KW-1185">Reference proteome</keyword>
<feature type="region of interest" description="Disordered" evidence="1">
    <location>
        <begin position="205"/>
        <end position="225"/>
    </location>
</feature>
<dbReference type="RefSeq" id="XP_009227915.1">
    <property type="nucleotide sequence ID" value="XM_009229651.1"/>
</dbReference>
<dbReference type="EMBL" id="GL385401">
    <property type="protein sequence ID" value="EJT70737.1"/>
    <property type="molecule type" value="Genomic_DNA"/>
</dbReference>
<dbReference type="EnsemblFungi" id="EJT70737">
    <property type="protein sequence ID" value="EJT70737"/>
    <property type="gene ID" value="GGTG_11760"/>
</dbReference>
<feature type="region of interest" description="Disordered" evidence="1">
    <location>
        <begin position="540"/>
        <end position="577"/>
    </location>
</feature>
<accession>J3PE37</accession>
<organism evidence="2">
    <name type="scientific">Gaeumannomyces tritici (strain R3-111a-1)</name>
    <name type="common">Wheat and barley take-all root rot fungus</name>
    <name type="synonym">Gaeumannomyces graminis var. tritici</name>
    <dbReference type="NCBI Taxonomy" id="644352"/>
    <lineage>
        <taxon>Eukaryota</taxon>
        <taxon>Fungi</taxon>
        <taxon>Dikarya</taxon>
        <taxon>Ascomycota</taxon>
        <taxon>Pezizomycotina</taxon>
        <taxon>Sordariomycetes</taxon>
        <taxon>Sordariomycetidae</taxon>
        <taxon>Magnaporthales</taxon>
        <taxon>Magnaporthaceae</taxon>
        <taxon>Gaeumannomyces</taxon>
    </lineage>
</organism>